<proteinExistence type="predicted"/>
<sequence length="143" mass="15941">MTLPEAIVFDANNMQDVSKLDHFVTVLNSYQSDIGTELKFNGIDEEESASTVREVTISVNAYGKNSYDLLCKLTESMRLTPVWQRLKSLGMGYLRCSQIRSLPTAIAGGKEERAHVDLIFSINPIVKISVNRGDTVNFNLIRG</sequence>
<dbReference type="Proteomes" id="UP000194800">
    <property type="component" value="Unassembled WGS sequence"/>
</dbReference>
<dbReference type="Proteomes" id="UP000194977">
    <property type="component" value="Unassembled WGS sequence"/>
</dbReference>
<name>A0A242NM56_9GAMM</name>
<dbReference type="EMBL" id="NARP01000001">
    <property type="protein sequence ID" value="OTQ01631.1"/>
    <property type="molecule type" value="Genomic_DNA"/>
</dbReference>
<evidence type="ECO:0000313" key="5">
    <source>
        <dbReference type="Proteomes" id="UP000194977"/>
    </source>
</evidence>
<accession>A0A242NM56</accession>
<evidence type="ECO:0000313" key="2">
    <source>
        <dbReference type="EMBL" id="OTQ01631.1"/>
    </source>
</evidence>
<reference evidence="4 5" key="1">
    <citation type="submission" date="2017-03" db="EMBL/GenBank/DDBJ databases">
        <title>Comparative genomics of honeybee gut symbionts reveal geographically distinct and subgroup specific antibiotic resistance.</title>
        <authorList>
            <person name="Ludvigsen J."/>
            <person name="Porcellato D."/>
            <person name="Labee-Lund T.M."/>
            <person name="Amdam G.V."/>
            <person name="Rudi K."/>
        </authorList>
    </citation>
    <scope>NUCLEOTIDE SEQUENCE [LARGE SCALE GENOMIC DNA]</scope>
    <source>
        <strain evidence="2 5">A-7-12</strain>
        <strain evidence="3 4">A-9-12</strain>
    </source>
</reference>
<organism evidence="2 5">
    <name type="scientific">Gilliamella apicola</name>
    <dbReference type="NCBI Taxonomy" id="1196095"/>
    <lineage>
        <taxon>Bacteria</taxon>
        <taxon>Pseudomonadati</taxon>
        <taxon>Pseudomonadota</taxon>
        <taxon>Gammaproteobacteria</taxon>
        <taxon>Orbales</taxon>
        <taxon>Orbaceae</taxon>
        <taxon>Gilliamella</taxon>
    </lineage>
</organism>
<feature type="domain" description="Phage neck terminator protein gp12-like" evidence="1">
    <location>
        <begin position="20"/>
        <end position="138"/>
    </location>
</feature>
<evidence type="ECO:0000259" key="1">
    <source>
        <dbReference type="Pfam" id="PF23961"/>
    </source>
</evidence>
<dbReference type="NCBIfam" id="NF047498">
    <property type="entry name" value="LIC_12616_fam"/>
    <property type="match status" value="1"/>
</dbReference>
<protein>
    <recommendedName>
        <fullName evidence="1">Phage neck terminator protein gp12-like domain-containing protein</fullName>
    </recommendedName>
</protein>
<evidence type="ECO:0000313" key="3">
    <source>
        <dbReference type="EMBL" id="OTQ11293.1"/>
    </source>
</evidence>
<keyword evidence="4" id="KW-1185">Reference proteome</keyword>
<gene>
    <name evidence="3" type="ORF">B6C91_02870</name>
    <name evidence="2" type="ORF">B6D08_00065</name>
</gene>
<dbReference type="InterPro" id="IPR057087">
    <property type="entry name" value="Gp12-like"/>
</dbReference>
<comment type="caution">
    <text evidence="2">The sequence shown here is derived from an EMBL/GenBank/DDBJ whole genome shotgun (WGS) entry which is preliminary data.</text>
</comment>
<evidence type="ECO:0000313" key="4">
    <source>
        <dbReference type="Proteomes" id="UP000194800"/>
    </source>
</evidence>
<dbReference type="EMBL" id="NART01000007">
    <property type="protein sequence ID" value="OTQ11293.1"/>
    <property type="molecule type" value="Genomic_DNA"/>
</dbReference>
<dbReference type="Pfam" id="PF23961">
    <property type="entry name" value="Phage_tail_terminator_9"/>
    <property type="match status" value="1"/>
</dbReference>
<dbReference type="AlphaFoldDB" id="A0A242NM56"/>